<name>A0A1L7HIW4_9ALPC</name>
<evidence type="ECO:0000313" key="11">
    <source>
        <dbReference type="Proteomes" id="UP000204448"/>
    </source>
</evidence>
<evidence type="ECO:0000256" key="2">
    <source>
        <dbReference type="ARBA" id="ARBA00022703"/>
    </source>
</evidence>
<keyword evidence="6 7" id="KW-0472">Membrane</keyword>
<evidence type="ECO:0000313" key="10">
    <source>
        <dbReference type="EMBL" id="QOE77289.1"/>
    </source>
</evidence>
<dbReference type="PROSITE" id="PS51926">
    <property type="entry name" value="COV_E"/>
    <property type="match status" value="1"/>
</dbReference>
<dbReference type="RefSeq" id="YP_009336485.1">
    <property type="nucleotide sequence ID" value="NC_032730.1"/>
</dbReference>
<keyword evidence="1 7" id="KW-0812">Transmembrane</keyword>
<evidence type="ECO:0000256" key="7">
    <source>
        <dbReference type="SAM" id="Phobius"/>
    </source>
</evidence>
<dbReference type="EMBL" id="MT820626">
    <property type="protein sequence ID" value="QOE77279.1"/>
    <property type="molecule type" value="Genomic_RNA"/>
</dbReference>
<evidence type="ECO:0000256" key="3">
    <source>
        <dbReference type="ARBA" id="ARBA00022812"/>
    </source>
</evidence>
<evidence type="ECO:0000256" key="5">
    <source>
        <dbReference type="ARBA" id="ARBA00022989"/>
    </source>
</evidence>
<keyword evidence="2" id="KW-0053">Apoptosis</keyword>
<keyword evidence="4" id="KW-1043">Host membrane</keyword>
<dbReference type="OrthoDB" id="27815at10239"/>
<keyword evidence="8" id="KW-0946">Virion</keyword>
<gene>
    <name evidence="9" type="primary">E</name>
</gene>
<evidence type="ECO:0000256" key="1">
    <source>
        <dbReference type="ARBA" id="ARBA00022692"/>
    </source>
</evidence>
<dbReference type="GO" id="GO:0046760">
    <property type="term" value="P:viral budding from Golgi membrane"/>
    <property type="evidence" value="ECO:0007669"/>
    <property type="project" value="InterPro"/>
</dbReference>
<accession>A0A1L7HIW4</accession>
<keyword evidence="5 7" id="KW-1133">Transmembrane helix</keyword>
<protein>
    <submittedName>
        <fullName evidence="8">Envelope protein</fullName>
    </submittedName>
</protein>
<dbReference type="GO" id="GO:0019031">
    <property type="term" value="C:viral envelope"/>
    <property type="evidence" value="ECO:0007669"/>
    <property type="project" value="UniProtKB-KW"/>
</dbReference>
<dbReference type="EMBL" id="MT820627">
    <property type="protein sequence ID" value="QOE77289.1"/>
    <property type="molecule type" value="Genomic_RNA"/>
</dbReference>
<evidence type="ECO:0000313" key="8">
    <source>
        <dbReference type="EMBL" id="APU57646.1"/>
    </source>
</evidence>
<dbReference type="Proteomes" id="UP000204448">
    <property type="component" value="Segment"/>
</dbReference>
<dbReference type="Pfam" id="PF02723">
    <property type="entry name" value="CoV_E"/>
    <property type="match status" value="1"/>
</dbReference>
<sequence length="78" mass="9043">MLPSFLRVFNDEGLVLSVLFWFLFIIVLLLFSIAMLKTIQLVGVCCSLTNKVIVLPVKGVYHLYQDYYKIEPLPMFEV</sequence>
<keyword evidence="3" id="KW-1040">Host Golgi apparatus</keyword>
<keyword evidence="11" id="KW-1185">Reference proteome</keyword>
<evidence type="ECO:0000256" key="6">
    <source>
        <dbReference type="ARBA" id="ARBA00023136"/>
    </source>
</evidence>
<reference evidence="9" key="3">
    <citation type="submission" date="2020-07" db="EMBL/GenBank/DDBJ databases">
        <title>Extensive Genetic Diversity and Host Range of Rodent-borne Coronaviruses.</title>
        <authorList>
            <person name="Lin X.-D."/>
            <person name="Zhang H.-L."/>
            <person name="Wang M.-R."/>
            <person name="Guan X.-Q."/>
            <person name="Zhang Y.-Z."/>
        </authorList>
    </citation>
    <scope>NUCLEOTIDE SEQUENCE</scope>
    <source>
        <strain evidence="10">Lijiang-71</strain>
        <strain evidence="9">Ruian-83</strain>
    </source>
</reference>
<dbReference type="KEGG" id="vg:30853693"/>
<dbReference type="EMBL" id="KF294380">
    <property type="protein sequence ID" value="APU57646.1"/>
    <property type="molecule type" value="Genomic_RNA"/>
</dbReference>
<keyword evidence="8" id="KW-0261">Viral envelope protein</keyword>
<reference evidence="8" key="2">
    <citation type="submission" date="2017-01" db="EMBL/GenBank/DDBJ databases">
        <title>Discovery and phylogeny of coronaviruses harbored by birds and mammals.</title>
        <authorList>
            <person name="Wang W."/>
            <person name="Lin X.-D."/>
            <person name="Zhou R.-H."/>
            <person name="Guo W.-P."/>
            <person name="Zhang Y.-Z."/>
        </authorList>
    </citation>
    <scope>NUCLEOTIDE SEQUENCE</scope>
    <source>
        <strain evidence="8">Lucheng-19</strain>
    </source>
</reference>
<reference evidence="8 11" key="1">
    <citation type="journal article" date="2015" name="Virology">
        <title>Discovery, diversity and evolution of novel coronaviruses sampled from rodents in China.</title>
        <authorList>
            <person name="Wang W."/>
            <person name="Lin X.D."/>
            <person name="Guo W.P."/>
            <person name="Zhou R.H."/>
            <person name="Wang M.R."/>
            <person name="Wang C.Q."/>
            <person name="Ge S."/>
            <person name="Mei S.H."/>
            <person name="Li M.H."/>
            <person name="Shi M."/>
            <person name="Holmes E.C."/>
            <person name="Zhang Y.Z."/>
        </authorList>
    </citation>
    <scope>NUCLEOTIDE SEQUENCE [LARGE SCALE GENOMIC DNA]</scope>
    <source>
        <strain evidence="8">Lucheng-19</strain>
    </source>
</reference>
<evidence type="ECO:0000256" key="4">
    <source>
        <dbReference type="ARBA" id="ARBA00022870"/>
    </source>
</evidence>
<evidence type="ECO:0000313" key="9">
    <source>
        <dbReference type="EMBL" id="QOE77279.1"/>
    </source>
</evidence>
<proteinExistence type="predicted"/>
<feature type="transmembrane region" description="Helical" evidence="7">
    <location>
        <begin position="14"/>
        <end position="34"/>
    </location>
</feature>
<dbReference type="SMR" id="A0A1L7HIW4"/>
<organism evidence="8 11">
    <name type="scientific">Lucheng Rn rat coronavirus</name>
    <dbReference type="NCBI Taxonomy" id="1508224"/>
    <lineage>
        <taxon>Viruses</taxon>
        <taxon>Riboviria</taxon>
        <taxon>Orthornavirae</taxon>
        <taxon>Pisuviricota</taxon>
        <taxon>Pisoniviricetes</taxon>
        <taxon>Nidovirales</taxon>
        <taxon>Cornidovirineae</taxon>
        <taxon>Coronaviridae</taxon>
        <taxon>Orthocoronavirinae</taxon>
        <taxon>Alphacoronavirus</taxon>
        <taxon>Luchacovirus</taxon>
        <taxon>Alphacoronavirus ratti</taxon>
    </lineage>
</organism>
<dbReference type="InterPro" id="IPR003873">
    <property type="entry name" value="E_protein_CoV"/>
</dbReference>
<dbReference type="GeneID" id="30853693"/>
<dbReference type="GO" id="GO:0016020">
    <property type="term" value="C:membrane"/>
    <property type="evidence" value="ECO:0007669"/>
    <property type="project" value="InterPro"/>
</dbReference>